<dbReference type="GO" id="GO:0009231">
    <property type="term" value="P:riboflavin biosynthetic process"/>
    <property type="evidence" value="ECO:0007669"/>
    <property type="project" value="InterPro"/>
</dbReference>
<dbReference type="CDD" id="cd02064">
    <property type="entry name" value="FAD_synthetase_N"/>
    <property type="match status" value="1"/>
</dbReference>
<evidence type="ECO:0000256" key="6">
    <source>
        <dbReference type="ARBA" id="ARBA00022679"/>
    </source>
</evidence>
<evidence type="ECO:0000256" key="13">
    <source>
        <dbReference type="ARBA" id="ARBA00047880"/>
    </source>
</evidence>
<evidence type="ECO:0000256" key="4">
    <source>
        <dbReference type="ARBA" id="ARBA00022630"/>
    </source>
</evidence>
<dbReference type="NCBIfam" id="NF004163">
    <property type="entry name" value="PRK05627.1-6"/>
    <property type="match status" value="1"/>
</dbReference>
<dbReference type="AlphaFoldDB" id="A0A1S7LDE4"/>
<dbReference type="InterPro" id="IPR014729">
    <property type="entry name" value="Rossmann-like_a/b/a_fold"/>
</dbReference>
<dbReference type="GO" id="GO:0005524">
    <property type="term" value="F:ATP binding"/>
    <property type="evidence" value="ECO:0007669"/>
    <property type="project" value="UniProtKB-UniRule"/>
</dbReference>
<dbReference type="Pfam" id="PF01687">
    <property type="entry name" value="Flavokinase"/>
    <property type="match status" value="1"/>
</dbReference>
<sequence>MVIVRGLTNLPESLRGAVVTIGNFDGVHRGHQSLFERLQQLAQPLNAPTMAITFEPHPRRLLHPERPTPRITGVRGKARWMERAGLDGMFILHFTHQLQGLSAEGFVQQILVDGLQVQQILIGRNFRFGARGQGDFSTLEQMGQQHGFAVEASDLLQQDGGAISSTRVREAVSQCDFVKAKWLLGRHFEVEMRVSSGQKRGRGMGFPTANLPLRDRLHPPRGVYIVEGRVEGQWVPAVANIGINPTFGDEGLHMEVHMLSDCPDLYHRHLRVRFHAFVREEQKFASQEALIAQIGKDVAKAKQFFNLS</sequence>
<evidence type="ECO:0000256" key="8">
    <source>
        <dbReference type="ARBA" id="ARBA00022741"/>
    </source>
</evidence>
<evidence type="ECO:0000256" key="12">
    <source>
        <dbReference type="ARBA" id="ARBA00023268"/>
    </source>
</evidence>
<dbReference type="EMBL" id="LO017727">
    <property type="protein sequence ID" value="CRH04960.1"/>
    <property type="molecule type" value="Genomic_DNA"/>
</dbReference>
<comment type="pathway">
    <text evidence="2 15">Cofactor biosynthesis; FAD biosynthesis; FAD from FMN: step 1/1.</text>
</comment>
<keyword evidence="6 15" id="KW-0808">Transferase</keyword>
<proteinExistence type="inferred from homology"/>
<keyword evidence="7 15" id="KW-0548">Nucleotidyltransferase</keyword>
<evidence type="ECO:0000256" key="11">
    <source>
        <dbReference type="ARBA" id="ARBA00022840"/>
    </source>
</evidence>
<keyword evidence="5 15" id="KW-0288">FMN</keyword>
<evidence type="ECO:0000256" key="2">
    <source>
        <dbReference type="ARBA" id="ARBA00004726"/>
    </source>
</evidence>
<name>A0A1S7LDE4_MAGMO</name>
<dbReference type="Gene3D" id="2.40.30.30">
    <property type="entry name" value="Riboflavin kinase-like"/>
    <property type="match status" value="1"/>
</dbReference>
<evidence type="ECO:0000313" key="17">
    <source>
        <dbReference type="EMBL" id="CRH04960.1"/>
    </source>
</evidence>
<dbReference type="InterPro" id="IPR015865">
    <property type="entry name" value="Riboflavin_kinase_bac/euk"/>
</dbReference>
<dbReference type="NCBIfam" id="NF004160">
    <property type="entry name" value="PRK05627.1-3"/>
    <property type="match status" value="1"/>
</dbReference>
<dbReference type="UniPathway" id="UPA00276">
    <property type="reaction ID" value="UER00406"/>
</dbReference>
<dbReference type="PANTHER" id="PTHR22749:SF6">
    <property type="entry name" value="RIBOFLAVIN KINASE"/>
    <property type="match status" value="1"/>
</dbReference>
<organism evidence="17">
    <name type="scientific">Magnetococcus massalia (strain MO-1)</name>
    <dbReference type="NCBI Taxonomy" id="451514"/>
    <lineage>
        <taxon>Bacteria</taxon>
        <taxon>Pseudomonadati</taxon>
        <taxon>Pseudomonadota</taxon>
        <taxon>Magnetococcia</taxon>
        <taxon>Magnetococcales</taxon>
        <taxon>Magnetococcaceae</taxon>
        <taxon>Magnetococcus</taxon>
    </lineage>
</organism>
<dbReference type="GO" id="GO:0006747">
    <property type="term" value="P:FAD biosynthetic process"/>
    <property type="evidence" value="ECO:0007669"/>
    <property type="project" value="UniProtKB-UniRule"/>
</dbReference>
<comment type="catalytic activity">
    <reaction evidence="14 15">
        <text>FMN + ATP + H(+) = FAD + diphosphate</text>
        <dbReference type="Rhea" id="RHEA:17237"/>
        <dbReference type="ChEBI" id="CHEBI:15378"/>
        <dbReference type="ChEBI" id="CHEBI:30616"/>
        <dbReference type="ChEBI" id="CHEBI:33019"/>
        <dbReference type="ChEBI" id="CHEBI:57692"/>
        <dbReference type="ChEBI" id="CHEBI:58210"/>
        <dbReference type="EC" id="2.7.7.2"/>
    </reaction>
</comment>
<dbReference type="PANTHER" id="PTHR22749">
    <property type="entry name" value="RIBOFLAVIN KINASE/FMN ADENYLYLTRANSFERASE"/>
    <property type="match status" value="1"/>
</dbReference>
<dbReference type="UniPathway" id="UPA00277">
    <property type="reaction ID" value="UER00407"/>
</dbReference>
<dbReference type="GO" id="GO:0003919">
    <property type="term" value="F:FMN adenylyltransferase activity"/>
    <property type="evidence" value="ECO:0007669"/>
    <property type="project" value="UniProtKB-UniRule"/>
</dbReference>
<comment type="pathway">
    <text evidence="3 15">Cofactor biosynthesis; FMN biosynthesis; FMN from riboflavin (ATP route): step 1/1.</text>
</comment>
<evidence type="ECO:0000256" key="7">
    <source>
        <dbReference type="ARBA" id="ARBA00022695"/>
    </source>
</evidence>
<dbReference type="InterPro" id="IPR002606">
    <property type="entry name" value="Riboflavin_kinase_bac"/>
</dbReference>
<keyword evidence="12" id="KW-0511">Multifunctional enzyme</keyword>
<evidence type="ECO:0000256" key="15">
    <source>
        <dbReference type="PIRNR" id="PIRNR004491"/>
    </source>
</evidence>
<dbReference type="Gene3D" id="3.40.50.620">
    <property type="entry name" value="HUPs"/>
    <property type="match status" value="1"/>
</dbReference>
<dbReference type="NCBIfam" id="TIGR00083">
    <property type="entry name" value="ribF"/>
    <property type="match status" value="1"/>
</dbReference>
<dbReference type="EC" id="2.7.1.26" evidence="15"/>
<comment type="catalytic activity">
    <reaction evidence="13 15">
        <text>riboflavin + ATP = FMN + ADP + H(+)</text>
        <dbReference type="Rhea" id="RHEA:14357"/>
        <dbReference type="ChEBI" id="CHEBI:15378"/>
        <dbReference type="ChEBI" id="CHEBI:30616"/>
        <dbReference type="ChEBI" id="CHEBI:57986"/>
        <dbReference type="ChEBI" id="CHEBI:58210"/>
        <dbReference type="ChEBI" id="CHEBI:456216"/>
        <dbReference type="EC" id="2.7.1.26"/>
    </reaction>
</comment>
<dbReference type="InterPro" id="IPR015864">
    <property type="entry name" value="FAD_synthase"/>
</dbReference>
<dbReference type="PIRSF" id="PIRSF004491">
    <property type="entry name" value="FAD_Synth"/>
    <property type="match status" value="1"/>
</dbReference>
<keyword evidence="11 15" id="KW-0067">ATP-binding</keyword>
<evidence type="ECO:0000256" key="9">
    <source>
        <dbReference type="ARBA" id="ARBA00022777"/>
    </source>
</evidence>
<evidence type="ECO:0000256" key="1">
    <source>
        <dbReference type="ARBA" id="ARBA00002121"/>
    </source>
</evidence>
<dbReference type="SUPFAM" id="SSF52374">
    <property type="entry name" value="Nucleotidylyl transferase"/>
    <property type="match status" value="1"/>
</dbReference>
<accession>A0A1S7LDE4</accession>
<protein>
    <recommendedName>
        <fullName evidence="15">Riboflavin biosynthesis protein</fullName>
    </recommendedName>
    <domain>
        <recommendedName>
            <fullName evidence="15">Riboflavin kinase</fullName>
            <ecNumber evidence="15">2.7.1.26</ecNumber>
        </recommendedName>
        <alternativeName>
            <fullName evidence="15">Flavokinase</fullName>
        </alternativeName>
    </domain>
    <domain>
        <recommendedName>
            <fullName evidence="15">FMN adenylyltransferase</fullName>
            <ecNumber evidence="15">2.7.7.2</ecNumber>
        </recommendedName>
        <alternativeName>
            <fullName evidence="15">FAD pyrophosphorylase</fullName>
        </alternativeName>
        <alternativeName>
            <fullName evidence="15">FAD synthase</fullName>
        </alternativeName>
    </domain>
</protein>
<evidence type="ECO:0000259" key="16">
    <source>
        <dbReference type="SMART" id="SM00904"/>
    </source>
</evidence>
<reference evidence="17" key="1">
    <citation type="submission" date="2015-04" db="EMBL/GenBank/DDBJ databases">
        <authorList>
            <person name="Syromyatnikov M.Y."/>
            <person name="Popov V.N."/>
        </authorList>
    </citation>
    <scope>NUCLEOTIDE SEQUENCE</scope>
    <source>
        <strain evidence="17">MO-1</strain>
    </source>
</reference>
<gene>
    <name evidence="17" type="primary">ribF</name>
    <name evidence="17" type="ORF">MAGMO_0759</name>
</gene>
<keyword evidence="8 15" id="KW-0547">Nucleotide-binding</keyword>
<dbReference type="InterPro" id="IPR023468">
    <property type="entry name" value="Riboflavin_kinase"/>
</dbReference>
<feature type="domain" description="Riboflavin kinase" evidence="16">
    <location>
        <begin position="183"/>
        <end position="306"/>
    </location>
</feature>
<evidence type="ECO:0000256" key="14">
    <source>
        <dbReference type="ARBA" id="ARBA00049494"/>
    </source>
</evidence>
<dbReference type="InterPro" id="IPR023465">
    <property type="entry name" value="Riboflavin_kinase_dom_sf"/>
</dbReference>
<evidence type="ECO:0000256" key="3">
    <source>
        <dbReference type="ARBA" id="ARBA00005201"/>
    </source>
</evidence>
<dbReference type="FunFam" id="3.40.50.620:FF:000021">
    <property type="entry name" value="Riboflavin biosynthesis protein"/>
    <property type="match status" value="1"/>
</dbReference>
<dbReference type="EC" id="2.7.7.2" evidence="15"/>
<keyword evidence="4 15" id="KW-0285">Flavoprotein</keyword>
<comment type="similarity">
    <text evidence="15">Belongs to the ribF family.</text>
</comment>
<keyword evidence="9 15" id="KW-0418">Kinase</keyword>
<dbReference type="GO" id="GO:0008531">
    <property type="term" value="F:riboflavin kinase activity"/>
    <property type="evidence" value="ECO:0007669"/>
    <property type="project" value="UniProtKB-UniRule"/>
</dbReference>
<evidence type="ECO:0000256" key="5">
    <source>
        <dbReference type="ARBA" id="ARBA00022643"/>
    </source>
</evidence>
<dbReference type="GO" id="GO:0009398">
    <property type="term" value="P:FMN biosynthetic process"/>
    <property type="evidence" value="ECO:0007669"/>
    <property type="project" value="UniProtKB-UniRule"/>
</dbReference>
<dbReference type="SMART" id="SM00904">
    <property type="entry name" value="Flavokinase"/>
    <property type="match status" value="1"/>
</dbReference>
<dbReference type="SUPFAM" id="SSF82114">
    <property type="entry name" value="Riboflavin kinase-like"/>
    <property type="match status" value="1"/>
</dbReference>
<dbReference type="Pfam" id="PF06574">
    <property type="entry name" value="FAD_syn"/>
    <property type="match status" value="1"/>
</dbReference>
<comment type="function">
    <text evidence="1">Catalyzes the phosphorylation of riboflavin to FMN followed by the adenylation of FMN to FAD.</text>
</comment>
<evidence type="ECO:0000256" key="10">
    <source>
        <dbReference type="ARBA" id="ARBA00022827"/>
    </source>
</evidence>
<keyword evidence="10 15" id="KW-0274">FAD</keyword>